<dbReference type="RefSeq" id="WP_368453047.1">
    <property type="nucleotide sequence ID" value="NZ_JBFQXQ010000001.1"/>
</dbReference>
<protein>
    <submittedName>
        <fullName evidence="1">Uncharacterized protein</fullName>
    </submittedName>
</protein>
<accession>A0ABV3UCT0</accession>
<organism evidence="1 2">
    <name type="scientific">Serratia quinivorans</name>
    <dbReference type="NCBI Taxonomy" id="137545"/>
    <lineage>
        <taxon>Bacteria</taxon>
        <taxon>Pseudomonadati</taxon>
        <taxon>Pseudomonadota</taxon>
        <taxon>Gammaproteobacteria</taxon>
        <taxon>Enterobacterales</taxon>
        <taxon>Yersiniaceae</taxon>
        <taxon>Serratia</taxon>
    </lineage>
</organism>
<reference evidence="1 2" key="1">
    <citation type="submission" date="2024-07" db="EMBL/GenBank/DDBJ databases">
        <title>Genomes of novel Serratia strains from suburban soil.</title>
        <authorList>
            <person name="Markert E.X."/>
            <person name="Severe K."/>
            <person name="Severe L."/>
            <person name="Twing K.I."/>
            <person name="Ward L.M."/>
        </authorList>
    </citation>
    <scope>NUCLEOTIDE SEQUENCE [LARGE SCALE GENOMIC DNA]</scope>
    <source>
        <strain evidence="1 2">3C-UT</strain>
    </source>
</reference>
<proteinExistence type="predicted"/>
<evidence type="ECO:0000313" key="1">
    <source>
        <dbReference type="EMBL" id="MEX3170755.1"/>
    </source>
</evidence>
<evidence type="ECO:0000313" key="2">
    <source>
        <dbReference type="Proteomes" id="UP001558101"/>
    </source>
</evidence>
<dbReference type="EMBL" id="JBFQXQ010000001">
    <property type="protein sequence ID" value="MEX3170755.1"/>
    <property type="molecule type" value="Genomic_DNA"/>
</dbReference>
<name>A0ABV3UCT0_9GAMM</name>
<sequence length="126" mass="14251">MTNCELLKHLVKDGGSYTCSELRTHLNAVFPGENIDVNRTRTLRAAMVNSCFVKCEWAHVGKGEKSIKVVSVDPRFGDYARAKPKGVQQKITDSYLRSEPPEVVRHILLVQQFNKLLAPVTHQRAY</sequence>
<dbReference type="Proteomes" id="UP001558101">
    <property type="component" value="Unassembled WGS sequence"/>
</dbReference>
<comment type="caution">
    <text evidence="1">The sequence shown here is derived from an EMBL/GenBank/DDBJ whole genome shotgun (WGS) entry which is preliminary data.</text>
</comment>
<keyword evidence="2" id="KW-1185">Reference proteome</keyword>
<gene>
    <name evidence="1" type="ORF">AB4M04_01485</name>
</gene>